<keyword evidence="2" id="KW-1185">Reference proteome</keyword>
<dbReference type="GeneTree" id="ENSGT01030000235711"/>
<reference evidence="2" key="3">
    <citation type="journal article" date="2014" name="Nature">
        <title>Elephant shark genome provides unique insights into gnathostome evolution.</title>
        <authorList>
            <consortium name="International Elephant Shark Genome Sequencing Consortium"/>
            <person name="Venkatesh B."/>
            <person name="Lee A.P."/>
            <person name="Ravi V."/>
            <person name="Maurya A.K."/>
            <person name="Lian M.M."/>
            <person name="Swann J.B."/>
            <person name="Ohta Y."/>
            <person name="Flajnik M.F."/>
            <person name="Sutoh Y."/>
            <person name="Kasahara M."/>
            <person name="Hoon S."/>
            <person name="Gangu V."/>
            <person name="Roy S.W."/>
            <person name="Irimia M."/>
            <person name="Korzh V."/>
            <person name="Kondrychyn I."/>
            <person name="Lim Z.W."/>
            <person name="Tay B.H."/>
            <person name="Tohari S."/>
            <person name="Kong K.W."/>
            <person name="Ho S."/>
            <person name="Lorente-Galdos B."/>
            <person name="Quilez J."/>
            <person name="Marques-Bonet T."/>
            <person name="Raney B.J."/>
            <person name="Ingham P.W."/>
            <person name="Tay A."/>
            <person name="Hillier L.W."/>
            <person name="Minx P."/>
            <person name="Boehm T."/>
            <person name="Wilson R.K."/>
            <person name="Brenner S."/>
            <person name="Warren W.C."/>
        </authorList>
    </citation>
    <scope>NUCLEOTIDE SEQUENCE [LARGE SCALE GENOMIC DNA]</scope>
</reference>
<name>A0A4W3GIQ4_CALMI</name>
<dbReference type="InParanoid" id="A0A4W3GIQ4"/>
<dbReference type="STRING" id="7868.ENSCMIP00000002600"/>
<reference evidence="1" key="4">
    <citation type="submission" date="2025-08" db="UniProtKB">
        <authorList>
            <consortium name="Ensembl"/>
        </authorList>
    </citation>
    <scope>IDENTIFICATION</scope>
</reference>
<sequence length="123" mass="14426">MERFCSRMRSKGQHVSFSICPSDRIVLYPDDLYEEGGVVYTINEHMKSQKHCERKAVDLDPQKQLALTICFSRAATSYMERKEFRLDFVRSLIRADIPLEKAPAFQEFLWKYTKQGWSIPTPS</sequence>
<accession>A0A4W3GIQ4</accession>
<reference evidence="1" key="5">
    <citation type="submission" date="2025-09" db="UniProtKB">
        <authorList>
            <consortium name="Ensembl"/>
        </authorList>
    </citation>
    <scope>IDENTIFICATION</scope>
</reference>
<reference evidence="2" key="2">
    <citation type="journal article" date="2007" name="PLoS Biol.">
        <title>Survey sequencing and comparative analysis of the elephant shark (Callorhinchus milii) genome.</title>
        <authorList>
            <person name="Venkatesh B."/>
            <person name="Kirkness E.F."/>
            <person name="Loh Y.H."/>
            <person name="Halpern A.L."/>
            <person name="Lee A.P."/>
            <person name="Johnson J."/>
            <person name="Dandona N."/>
            <person name="Viswanathan L.D."/>
            <person name="Tay A."/>
            <person name="Venter J.C."/>
            <person name="Strausberg R.L."/>
            <person name="Brenner S."/>
        </authorList>
    </citation>
    <scope>NUCLEOTIDE SEQUENCE [LARGE SCALE GENOMIC DNA]</scope>
</reference>
<protein>
    <submittedName>
        <fullName evidence="1">Uncharacterized protein</fullName>
    </submittedName>
</protein>
<dbReference type="Ensembl" id="ENSCMIT00000002690.1">
    <property type="protein sequence ID" value="ENSCMIP00000002600.1"/>
    <property type="gene ID" value="ENSCMIG00000001542.1"/>
</dbReference>
<evidence type="ECO:0000313" key="2">
    <source>
        <dbReference type="Proteomes" id="UP000314986"/>
    </source>
</evidence>
<reference evidence="2" key="1">
    <citation type="journal article" date="2006" name="Science">
        <title>Ancient noncoding elements conserved in the human genome.</title>
        <authorList>
            <person name="Venkatesh B."/>
            <person name="Kirkness E.F."/>
            <person name="Loh Y.H."/>
            <person name="Halpern A.L."/>
            <person name="Lee A.P."/>
            <person name="Johnson J."/>
            <person name="Dandona N."/>
            <person name="Viswanathan L.D."/>
            <person name="Tay A."/>
            <person name="Venter J.C."/>
            <person name="Strausberg R.L."/>
            <person name="Brenner S."/>
        </authorList>
    </citation>
    <scope>NUCLEOTIDE SEQUENCE [LARGE SCALE GENOMIC DNA]</scope>
</reference>
<organism evidence="1 2">
    <name type="scientific">Callorhinchus milii</name>
    <name type="common">Ghost shark</name>
    <dbReference type="NCBI Taxonomy" id="7868"/>
    <lineage>
        <taxon>Eukaryota</taxon>
        <taxon>Metazoa</taxon>
        <taxon>Chordata</taxon>
        <taxon>Craniata</taxon>
        <taxon>Vertebrata</taxon>
        <taxon>Chondrichthyes</taxon>
        <taxon>Holocephali</taxon>
        <taxon>Chimaeriformes</taxon>
        <taxon>Callorhinchidae</taxon>
        <taxon>Callorhinchus</taxon>
    </lineage>
</organism>
<dbReference type="AlphaFoldDB" id="A0A4W3GIQ4"/>
<dbReference type="FunCoup" id="A0A4W3GIQ4">
    <property type="interactions" value="666"/>
</dbReference>
<dbReference type="Proteomes" id="UP000314986">
    <property type="component" value="Unassembled WGS sequence"/>
</dbReference>
<evidence type="ECO:0000313" key="1">
    <source>
        <dbReference type="Ensembl" id="ENSCMIP00000002600.1"/>
    </source>
</evidence>
<proteinExistence type="predicted"/>